<feature type="transmembrane region" description="Helical" evidence="10">
    <location>
        <begin position="373"/>
        <end position="398"/>
    </location>
</feature>
<keyword evidence="2" id="KW-1003">Cell membrane</keyword>
<dbReference type="PROSITE" id="PS00216">
    <property type="entry name" value="SUGAR_TRANSPORT_1"/>
    <property type="match status" value="1"/>
</dbReference>
<dbReference type="PROSITE" id="PS50850">
    <property type="entry name" value="MFS"/>
    <property type="match status" value="1"/>
</dbReference>
<dbReference type="InterPro" id="IPR005829">
    <property type="entry name" value="Sugar_transporter_CS"/>
</dbReference>
<evidence type="ECO:0000256" key="10">
    <source>
        <dbReference type="SAM" id="Phobius"/>
    </source>
</evidence>
<dbReference type="CDD" id="cd17358">
    <property type="entry name" value="MFS_GLUT6_8_Class3_like"/>
    <property type="match status" value="1"/>
</dbReference>
<dbReference type="RefSeq" id="XP_034235342.1">
    <property type="nucleotide sequence ID" value="XM_034379451.1"/>
</dbReference>
<evidence type="ECO:0000256" key="5">
    <source>
        <dbReference type="ARBA" id="ARBA00023136"/>
    </source>
</evidence>
<protein>
    <submittedName>
        <fullName evidence="13 14">Facilitated trehalose transporter Tret1-like</fullName>
    </submittedName>
</protein>
<dbReference type="InterPro" id="IPR020846">
    <property type="entry name" value="MFS_dom"/>
</dbReference>
<evidence type="ECO:0000256" key="1">
    <source>
        <dbReference type="ARBA" id="ARBA00004651"/>
    </source>
</evidence>
<dbReference type="RefSeq" id="XP_034235352.1">
    <property type="nucleotide sequence ID" value="XM_034379461.1"/>
</dbReference>
<organism evidence="13">
    <name type="scientific">Thrips palmi</name>
    <name type="common">Melon thrips</name>
    <dbReference type="NCBI Taxonomy" id="161013"/>
    <lineage>
        <taxon>Eukaryota</taxon>
        <taxon>Metazoa</taxon>
        <taxon>Ecdysozoa</taxon>
        <taxon>Arthropoda</taxon>
        <taxon>Hexapoda</taxon>
        <taxon>Insecta</taxon>
        <taxon>Pterygota</taxon>
        <taxon>Neoptera</taxon>
        <taxon>Paraneoptera</taxon>
        <taxon>Thysanoptera</taxon>
        <taxon>Terebrantia</taxon>
        <taxon>Thripoidea</taxon>
        <taxon>Thripidae</taxon>
        <taxon>Thrips</taxon>
    </lineage>
</organism>
<proteinExistence type="inferred from homology"/>
<keyword evidence="4 10" id="KW-1133">Transmembrane helix</keyword>
<gene>
    <name evidence="13 14" type="primary">LOC117641806</name>
</gene>
<dbReference type="GO" id="GO:0005886">
    <property type="term" value="C:plasma membrane"/>
    <property type="evidence" value="ECO:0007669"/>
    <property type="project" value="UniProtKB-SubCell"/>
</dbReference>
<keyword evidence="12" id="KW-1185">Reference proteome</keyword>
<dbReference type="AlphaFoldDB" id="A0A6P8YMU4"/>
<feature type="transmembrane region" description="Helical" evidence="10">
    <location>
        <begin position="410"/>
        <end position="430"/>
    </location>
</feature>
<feature type="transmembrane region" description="Helical" evidence="10">
    <location>
        <begin position="310"/>
        <end position="332"/>
    </location>
</feature>
<dbReference type="Pfam" id="PF00083">
    <property type="entry name" value="Sugar_tr"/>
    <property type="match status" value="1"/>
</dbReference>
<dbReference type="InterPro" id="IPR036259">
    <property type="entry name" value="MFS_trans_sf"/>
</dbReference>
<feature type="domain" description="Major facilitator superfamily (MFS) profile" evidence="11">
    <location>
        <begin position="34"/>
        <end position="464"/>
    </location>
</feature>
<dbReference type="InterPro" id="IPR044775">
    <property type="entry name" value="MFS_ERD6/Tret1-like"/>
</dbReference>
<evidence type="ECO:0000259" key="11">
    <source>
        <dbReference type="PROSITE" id="PS50850"/>
    </source>
</evidence>
<dbReference type="InterPro" id="IPR050549">
    <property type="entry name" value="MFS_Trehalose_Transporter"/>
</dbReference>
<feature type="transmembrane region" description="Helical" evidence="10">
    <location>
        <begin position="442"/>
        <end position="461"/>
    </location>
</feature>
<dbReference type="PANTHER" id="PTHR48021:SF86">
    <property type="entry name" value="FACILITATED TREHALOSE TRANSPORTER TRET1-1-LIKE PROTEIN"/>
    <property type="match status" value="1"/>
</dbReference>
<dbReference type="PRINTS" id="PR00171">
    <property type="entry name" value="SUGRTRNSPORT"/>
</dbReference>
<reference evidence="13 14" key="1">
    <citation type="submission" date="2025-04" db="UniProtKB">
        <authorList>
            <consortium name="RefSeq"/>
        </authorList>
    </citation>
    <scope>IDENTIFICATION</scope>
    <source>
        <tissue evidence="13 14">Total insect</tissue>
    </source>
</reference>
<feature type="transmembrane region" description="Helical" evidence="10">
    <location>
        <begin position="165"/>
        <end position="183"/>
    </location>
</feature>
<accession>A0A6P8YMU4</accession>
<dbReference type="InterPro" id="IPR003663">
    <property type="entry name" value="Sugar/inositol_transpt"/>
</dbReference>
<evidence type="ECO:0000256" key="4">
    <source>
        <dbReference type="ARBA" id="ARBA00022989"/>
    </source>
</evidence>
<feature type="transmembrane region" description="Helical" evidence="10">
    <location>
        <begin position="77"/>
        <end position="96"/>
    </location>
</feature>
<dbReference type="SUPFAM" id="SSF103473">
    <property type="entry name" value="MFS general substrate transporter"/>
    <property type="match status" value="1"/>
</dbReference>
<evidence type="ECO:0000313" key="12">
    <source>
        <dbReference type="Proteomes" id="UP000515158"/>
    </source>
</evidence>
<feature type="region of interest" description="Disordered" evidence="9">
    <location>
        <begin position="1"/>
        <end position="26"/>
    </location>
</feature>
<keyword evidence="3 10" id="KW-0812">Transmembrane</keyword>
<dbReference type="KEGG" id="tpal:117641806"/>
<evidence type="ECO:0000256" key="6">
    <source>
        <dbReference type="ARBA" id="ARBA00023180"/>
    </source>
</evidence>
<dbReference type="PANTHER" id="PTHR48021">
    <property type="match status" value="1"/>
</dbReference>
<feature type="transmembrane region" description="Helical" evidence="10">
    <location>
        <begin position="108"/>
        <end position="126"/>
    </location>
</feature>
<evidence type="ECO:0000256" key="9">
    <source>
        <dbReference type="SAM" id="MobiDB-lite"/>
    </source>
</evidence>
<keyword evidence="5 10" id="KW-0472">Membrane</keyword>
<dbReference type="PROSITE" id="PS00217">
    <property type="entry name" value="SUGAR_TRANSPORT_2"/>
    <property type="match status" value="1"/>
</dbReference>
<dbReference type="Gene3D" id="1.20.1250.20">
    <property type="entry name" value="MFS general substrate transporter like domains"/>
    <property type="match status" value="1"/>
</dbReference>
<dbReference type="InterPro" id="IPR005828">
    <property type="entry name" value="MFS_sugar_transport-like"/>
</dbReference>
<feature type="transmembrane region" description="Helical" evidence="10">
    <location>
        <begin position="189"/>
        <end position="210"/>
    </location>
</feature>
<dbReference type="GO" id="GO:0051119">
    <property type="term" value="F:sugar transmembrane transporter activity"/>
    <property type="evidence" value="ECO:0007669"/>
    <property type="project" value="InterPro"/>
</dbReference>
<comment type="subcellular location">
    <subcellularLocation>
        <location evidence="1">Cell membrane</location>
        <topology evidence="1">Multi-pass membrane protein</topology>
    </subcellularLocation>
</comment>
<comment type="similarity">
    <text evidence="7">Belongs to the major facilitator superfamily. Sugar transporter (TC 2.A.1.1) family. Trehalose transporter subfamily.</text>
</comment>
<keyword evidence="6" id="KW-0325">Glycoprotein</keyword>
<sequence length="481" mass="50605">MATTQREETPMVALENGPELNGGSAPREEGEKLMQYVAGFLATLGALAAGTVLAWTAPTLEALQADDSFLPVSPDQGSWIGSLMPIGAGIGAVPAGPLTDKLGRKVTMLALSVPFVISWLLILFASNVPMLYAARFIGGLATGATSVAAPMYAAEIAEVSIRGTLGAFFQLQVTIGILLTFIVGGFASYTVLAAVSMMVPIVWCVAVLLLPETPLHLLKSGKPADAEAALRRLRGASYRGAKAELGEMQRNLQEAARNDASLGDMLKSRAVIKALVICLGLMVFQQVSGINAVMFYTVTIFKAAGSTLDPSIATIIVGVVQVLATLAAALLVERAGRRILLLGSAAIMSAMHILLGVYFYMSESGSDVSKLGWLPLMCVVLFVVVFSLAFGPIPWMMAGEIFTNEVKGSASTVAAAVNWIMAFAVTKVFGTMMTSIGTAGTFWTFGGCCVAATVFVLVLVFETKGKSQQEVQDILSGRRSR</sequence>
<dbReference type="GeneID" id="117641806"/>
<evidence type="ECO:0000313" key="14">
    <source>
        <dbReference type="RefSeq" id="XP_034235352.1"/>
    </source>
</evidence>
<dbReference type="OrthoDB" id="6612291at2759"/>
<dbReference type="Proteomes" id="UP000515158">
    <property type="component" value="Unplaced"/>
</dbReference>
<name>A0A6P8YMU4_THRPL</name>
<evidence type="ECO:0000256" key="8">
    <source>
        <dbReference type="RuleBase" id="RU003346"/>
    </source>
</evidence>
<feature type="transmembrane region" description="Helical" evidence="10">
    <location>
        <begin position="339"/>
        <end position="361"/>
    </location>
</feature>
<keyword evidence="8" id="KW-0813">Transport</keyword>
<feature type="transmembrane region" description="Helical" evidence="10">
    <location>
        <begin position="36"/>
        <end position="57"/>
    </location>
</feature>
<feature type="transmembrane region" description="Helical" evidence="10">
    <location>
        <begin position="274"/>
        <end position="298"/>
    </location>
</feature>
<dbReference type="NCBIfam" id="TIGR00879">
    <property type="entry name" value="SP"/>
    <property type="match status" value="1"/>
</dbReference>
<evidence type="ECO:0000256" key="7">
    <source>
        <dbReference type="ARBA" id="ARBA00024348"/>
    </source>
</evidence>
<evidence type="ECO:0000256" key="2">
    <source>
        <dbReference type="ARBA" id="ARBA00022475"/>
    </source>
</evidence>
<evidence type="ECO:0000313" key="13">
    <source>
        <dbReference type="RefSeq" id="XP_034235342.1"/>
    </source>
</evidence>
<evidence type="ECO:0000256" key="3">
    <source>
        <dbReference type="ARBA" id="ARBA00022692"/>
    </source>
</evidence>
<dbReference type="FunFam" id="1.20.1250.20:FF:000055">
    <property type="entry name" value="Facilitated trehalose transporter Tret1-2 homolog"/>
    <property type="match status" value="1"/>
</dbReference>
<feature type="transmembrane region" description="Helical" evidence="10">
    <location>
        <begin position="132"/>
        <end position="153"/>
    </location>
</feature>